<reference evidence="1 2" key="1">
    <citation type="submission" date="2020-08" db="EMBL/GenBank/DDBJ databases">
        <title>Genome public.</title>
        <authorList>
            <person name="Liu C."/>
            <person name="Sun Q."/>
        </authorList>
    </citation>
    <scope>NUCLEOTIDE SEQUENCE [LARGE SCALE GENOMIC DNA]</scope>
    <source>
        <strain evidence="1 2">BX1</strain>
    </source>
</reference>
<dbReference type="EMBL" id="JACRTB010000016">
    <property type="protein sequence ID" value="MBC8576869.1"/>
    <property type="molecule type" value="Genomic_DNA"/>
</dbReference>
<organism evidence="1 2">
    <name type="scientific">Yanshouia hominis</name>
    <dbReference type="NCBI Taxonomy" id="2763673"/>
    <lineage>
        <taxon>Bacteria</taxon>
        <taxon>Bacillati</taxon>
        <taxon>Bacillota</taxon>
        <taxon>Clostridia</taxon>
        <taxon>Eubacteriales</taxon>
        <taxon>Oscillospiraceae</taxon>
        <taxon>Yanshouia</taxon>
    </lineage>
</organism>
<dbReference type="InterPro" id="IPR024747">
    <property type="entry name" value="Pyridox_Oxase-rel"/>
</dbReference>
<dbReference type="RefSeq" id="WP_262400346.1">
    <property type="nucleotide sequence ID" value="NZ_JACRTB010000016.1"/>
</dbReference>
<dbReference type="InterPro" id="IPR012349">
    <property type="entry name" value="Split_barrel_FMN-bd"/>
</dbReference>
<accession>A0ABR7NKN0</accession>
<proteinExistence type="predicted"/>
<dbReference type="SUPFAM" id="SSF50475">
    <property type="entry name" value="FMN-binding split barrel"/>
    <property type="match status" value="1"/>
</dbReference>
<comment type="caution">
    <text evidence="1">The sequence shown here is derived from an EMBL/GenBank/DDBJ whole genome shotgun (WGS) entry which is preliminary data.</text>
</comment>
<evidence type="ECO:0000313" key="2">
    <source>
        <dbReference type="Proteomes" id="UP000658131"/>
    </source>
</evidence>
<dbReference type="PANTHER" id="PTHR34071:SF2">
    <property type="entry name" value="FLAVIN-NUCLEOTIDE-BINDING PROTEIN"/>
    <property type="match status" value="1"/>
</dbReference>
<sequence>MNHPMRRKDRALSREEAFEVLKRCEVCRLAFSDEPAPYLVPMNFGVAEEAGETVLYFHCAPAGRKLLLLEKNPRVCFEADRPLSLIRAEQACGWGMAFESVIGEGTLERLTELEEKRGGLTALMRHYAGEEEFTFPDAMVEHTVVLRLTIGSISGKRRPLPEQ</sequence>
<protein>
    <submittedName>
        <fullName evidence="1">Pyridoxamine 5'-phosphate oxidase family protein</fullName>
    </submittedName>
</protein>
<dbReference type="Pfam" id="PF12900">
    <property type="entry name" value="Pyridox_ox_2"/>
    <property type="match status" value="1"/>
</dbReference>
<dbReference type="Proteomes" id="UP000658131">
    <property type="component" value="Unassembled WGS sequence"/>
</dbReference>
<evidence type="ECO:0000313" key="1">
    <source>
        <dbReference type="EMBL" id="MBC8576869.1"/>
    </source>
</evidence>
<dbReference type="Gene3D" id="2.30.110.10">
    <property type="entry name" value="Electron Transport, Fmn-binding Protein, Chain A"/>
    <property type="match status" value="1"/>
</dbReference>
<keyword evidence="2" id="KW-1185">Reference proteome</keyword>
<gene>
    <name evidence="1" type="ORF">H8717_10700</name>
</gene>
<name>A0ABR7NKN0_9FIRM</name>
<dbReference type="PANTHER" id="PTHR34071">
    <property type="entry name" value="5-NITROIMIDAZOLE ANTIBIOTICS RESISTANCE PROTEIN, NIMA-FAMILY-RELATED PROTEIN-RELATED"/>
    <property type="match status" value="1"/>
</dbReference>